<dbReference type="Pfam" id="PF05521">
    <property type="entry name" value="Phage_HCP"/>
    <property type="match status" value="1"/>
</dbReference>
<dbReference type="Gene3D" id="2.40.10.270">
    <property type="entry name" value="Bacteriophage SPP1 head-tail adaptor protein"/>
    <property type="match status" value="1"/>
</dbReference>
<dbReference type="InterPro" id="IPR008767">
    <property type="entry name" value="Phage_SPP1_head-tail_adaptor"/>
</dbReference>
<accession>A0A5E7E977</accession>
<protein>
    <recommendedName>
        <fullName evidence="3">Head-tail adaptor protein</fullName>
    </recommendedName>
</protein>
<dbReference type="EMBL" id="CABVHY010000023">
    <property type="protein sequence ID" value="VVO23218.1"/>
    <property type="molecule type" value="Genomic_DNA"/>
</dbReference>
<dbReference type="RefSeq" id="WP_150805697.1">
    <property type="nucleotide sequence ID" value="NZ_CABVHY010000023.1"/>
</dbReference>
<evidence type="ECO:0008006" key="3">
    <source>
        <dbReference type="Google" id="ProtNLM"/>
    </source>
</evidence>
<dbReference type="InterPro" id="IPR038666">
    <property type="entry name" value="SSP1_head-tail_sf"/>
</dbReference>
<evidence type="ECO:0000313" key="1">
    <source>
        <dbReference type="EMBL" id="VVO23218.1"/>
    </source>
</evidence>
<name>A0A5E7E977_PSEFL</name>
<evidence type="ECO:0000313" key="2">
    <source>
        <dbReference type="Proteomes" id="UP000379480"/>
    </source>
</evidence>
<sequence>MRAGSLRHQCAIQAFQSSPDGYGGSTGEAWVELRKVWAEITMPTGRTAVVAQQVTALVTTEIRVRPAADLIVGVRIVHGADRYLVEAALPNNENSMLRLLCSLVKAQEA</sequence>
<gene>
    <name evidence="1" type="ORF">PS723_04386</name>
</gene>
<reference evidence="1 2" key="1">
    <citation type="submission" date="2019-09" db="EMBL/GenBank/DDBJ databases">
        <authorList>
            <person name="Chandra G."/>
            <person name="Truman W A."/>
        </authorList>
    </citation>
    <scope>NUCLEOTIDE SEQUENCE [LARGE SCALE GENOMIC DNA]</scope>
    <source>
        <strain evidence="1">PS723</strain>
    </source>
</reference>
<dbReference type="AlphaFoldDB" id="A0A5E7E977"/>
<dbReference type="OrthoDB" id="8640229at2"/>
<dbReference type="Proteomes" id="UP000379480">
    <property type="component" value="Unassembled WGS sequence"/>
</dbReference>
<proteinExistence type="predicted"/>
<organism evidence="1 2">
    <name type="scientific">Pseudomonas fluorescens</name>
    <dbReference type="NCBI Taxonomy" id="294"/>
    <lineage>
        <taxon>Bacteria</taxon>
        <taxon>Pseudomonadati</taxon>
        <taxon>Pseudomonadota</taxon>
        <taxon>Gammaproteobacteria</taxon>
        <taxon>Pseudomonadales</taxon>
        <taxon>Pseudomonadaceae</taxon>
        <taxon>Pseudomonas</taxon>
    </lineage>
</organism>